<dbReference type="Pfam" id="PF08389">
    <property type="entry name" value="Xpo1"/>
    <property type="match status" value="1"/>
</dbReference>
<evidence type="ECO:0000256" key="2">
    <source>
        <dbReference type="ARBA" id="ARBA00007991"/>
    </source>
</evidence>
<keyword evidence="10" id="KW-1185">Reference proteome</keyword>
<dbReference type="InterPro" id="IPR001494">
    <property type="entry name" value="Importin-beta_N"/>
</dbReference>
<dbReference type="GO" id="GO:0031267">
    <property type="term" value="F:small GTPase binding"/>
    <property type="evidence" value="ECO:0007669"/>
    <property type="project" value="InterPro"/>
</dbReference>
<dbReference type="SUPFAM" id="SSF48371">
    <property type="entry name" value="ARM repeat"/>
    <property type="match status" value="1"/>
</dbReference>
<dbReference type="InterPro" id="IPR058537">
    <property type="entry name" value="TPR_TNPO3_IPO13_4th"/>
</dbReference>
<dbReference type="PANTHER" id="PTHR12363">
    <property type="entry name" value="TRANSPORTIN 3 AND IMPORTIN 13"/>
    <property type="match status" value="1"/>
</dbReference>
<evidence type="ECO:0000313" key="10">
    <source>
        <dbReference type="Proteomes" id="UP001329430"/>
    </source>
</evidence>
<keyword evidence="6" id="KW-0653">Protein transport</keyword>
<evidence type="ECO:0000256" key="3">
    <source>
        <dbReference type="ARBA" id="ARBA00011422"/>
    </source>
</evidence>
<evidence type="ECO:0000259" key="8">
    <source>
        <dbReference type="PROSITE" id="PS50166"/>
    </source>
</evidence>
<comment type="subunit">
    <text evidence="3">Interacts with UBC9, RAN, RBM8A, eIF-1A and PAX6.</text>
</comment>
<dbReference type="InterPro" id="IPR013598">
    <property type="entry name" value="Exportin-1/Importin-b-like"/>
</dbReference>
<dbReference type="InterPro" id="IPR057942">
    <property type="entry name" value="TPR_TNPO3_IPO13_3rd"/>
</dbReference>
<evidence type="ECO:0000256" key="5">
    <source>
        <dbReference type="ARBA" id="ARBA00022448"/>
    </source>
</evidence>
<dbReference type="EMBL" id="JAVRBK010000004">
    <property type="protein sequence ID" value="KAK5644398.1"/>
    <property type="molecule type" value="Genomic_DNA"/>
</dbReference>
<dbReference type="GO" id="GO:0006606">
    <property type="term" value="P:protein import into nucleus"/>
    <property type="evidence" value="ECO:0007669"/>
    <property type="project" value="TreeGrafter"/>
</dbReference>
<evidence type="ECO:0000313" key="9">
    <source>
        <dbReference type="EMBL" id="KAK5644398.1"/>
    </source>
</evidence>
<evidence type="ECO:0000256" key="4">
    <source>
        <dbReference type="ARBA" id="ARBA00016020"/>
    </source>
</evidence>
<dbReference type="Pfam" id="PF03810">
    <property type="entry name" value="IBN_N"/>
    <property type="match status" value="1"/>
</dbReference>
<dbReference type="GO" id="GO:0005737">
    <property type="term" value="C:cytoplasm"/>
    <property type="evidence" value="ECO:0007669"/>
    <property type="project" value="TreeGrafter"/>
</dbReference>
<keyword evidence="5" id="KW-0813">Transport</keyword>
<keyword evidence="7" id="KW-0539">Nucleus</keyword>
<sequence length="767" mass="86909">MEYSVENLEKAVTLFYKTEAGQQAEAHQWLTEAQNSRQAWSFVWELLDLRRSSEVQFFAATTLHTKLMKCWTEVPVDHYELLKKRILDSIVNYAMGPKLILNRLCITLSAYIIHTVPIHWPNAFEELVSSFQPRHLPNVEPERVIWILLEILSVIPEEFQSTTLAVSQKNRVRTVLYDVSKDILRVVEMCLLPVTGGGYSMANLTTYLNSTRCASAWIQLGGITIDSSSHIMSLLVDLTCYVYWNRQEPECLSSEELELTETAIEALSSVMLQPQTLKFNTYVMKHTCNILEKFGKILENESQTGDSNKDIIANIYGLIITIADTHAKLFISYLKSNNSDERKLSTDILTCILGCSNLRGLYPIDESSSSLPFGFWYTLQDDILSLDTAECAELLLIVKPYYRQLVCVLLRKSMYPNLWEDPPNANWSLDDKEMFRCYRQDVADTFMYCYNVLNLEMLDILQSKVIEALVECNNSPLHWNAVESCLHAFAAVSECIEWENLYLPKLMVTIRNIPYADLHIKVLATALDTVGAYSEWFSDHPEVLDNVIPLIISGLGNVEVAPNATLALKDISRNCQNYLASYADHLLAACQCALQTGQLRLAERTRIMHSLGIILSIMSISKIMECLNTIVGSFVREIEALINSQNNTAVSVSLITRLKMLSALFSTLHVKPTNVSTDASAMKQPILLVVQNTMPLYLQISKTYYSNTELMEVLCELLKHVVTTLMDDCKPLLPSILQLLVATYVQVPQASILVLSKTVKRKVDFDF</sequence>
<dbReference type="GO" id="GO:0005634">
    <property type="term" value="C:nucleus"/>
    <property type="evidence" value="ECO:0007669"/>
    <property type="project" value="UniProtKB-SubCell"/>
</dbReference>
<dbReference type="InterPro" id="IPR051345">
    <property type="entry name" value="Importin_beta-like_NTR"/>
</dbReference>
<dbReference type="PROSITE" id="PS50166">
    <property type="entry name" value="IMPORTIN_B_NT"/>
    <property type="match status" value="1"/>
</dbReference>
<gene>
    <name evidence="9" type="ORF">RI129_005698</name>
</gene>
<evidence type="ECO:0000256" key="6">
    <source>
        <dbReference type="ARBA" id="ARBA00022927"/>
    </source>
</evidence>
<reference evidence="9 10" key="1">
    <citation type="journal article" date="2024" name="Insects">
        <title>An Improved Chromosome-Level Genome Assembly of the Firefly Pyrocoelia pectoralis.</title>
        <authorList>
            <person name="Fu X."/>
            <person name="Meyer-Rochow V.B."/>
            <person name="Ballantyne L."/>
            <person name="Zhu X."/>
        </authorList>
    </citation>
    <scope>NUCLEOTIDE SEQUENCE [LARGE SCALE GENOMIC DNA]</scope>
    <source>
        <strain evidence="9">XCY_ONT2</strain>
    </source>
</reference>
<comment type="similarity">
    <text evidence="2">Belongs to the importin beta family.</text>
</comment>
<evidence type="ECO:0000256" key="7">
    <source>
        <dbReference type="ARBA" id="ARBA00023242"/>
    </source>
</evidence>
<dbReference type="Pfam" id="PF24140">
    <property type="entry name" value="TPR_TNPO3_IPO13_3rd"/>
    <property type="match status" value="1"/>
</dbReference>
<dbReference type="AlphaFoldDB" id="A0AAN7VCQ2"/>
<proteinExistence type="inferred from homology"/>
<name>A0AAN7VCQ2_9COLE</name>
<dbReference type="Pfam" id="PF18773">
    <property type="entry name" value="Importin_rep"/>
    <property type="match status" value="1"/>
</dbReference>
<dbReference type="InterPro" id="IPR011989">
    <property type="entry name" value="ARM-like"/>
</dbReference>
<dbReference type="Pfam" id="PF24139">
    <property type="entry name" value="TPR_TNPO3_IPO13_4th"/>
    <property type="match status" value="1"/>
</dbReference>
<comment type="subcellular location">
    <subcellularLocation>
        <location evidence="1">Nucleus</location>
    </subcellularLocation>
</comment>
<comment type="caution">
    <text evidence="9">The sequence shown here is derived from an EMBL/GenBank/DDBJ whole genome shotgun (WGS) entry which is preliminary data.</text>
</comment>
<protein>
    <recommendedName>
        <fullName evidence="4">Importin-13</fullName>
    </recommendedName>
</protein>
<feature type="domain" description="Importin N-terminal" evidence="8">
    <location>
        <begin position="26"/>
        <end position="92"/>
    </location>
</feature>
<evidence type="ECO:0000256" key="1">
    <source>
        <dbReference type="ARBA" id="ARBA00004123"/>
    </source>
</evidence>
<dbReference type="Gene3D" id="1.25.10.10">
    <property type="entry name" value="Leucine-rich Repeat Variant"/>
    <property type="match status" value="1"/>
</dbReference>
<organism evidence="9 10">
    <name type="scientific">Pyrocoelia pectoralis</name>
    <dbReference type="NCBI Taxonomy" id="417401"/>
    <lineage>
        <taxon>Eukaryota</taxon>
        <taxon>Metazoa</taxon>
        <taxon>Ecdysozoa</taxon>
        <taxon>Arthropoda</taxon>
        <taxon>Hexapoda</taxon>
        <taxon>Insecta</taxon>
        <taxon>Pterygota</taxon>
        <taxon>Neoptera</taxon>
        <taxon>Endopterygota</taxon>
        <taxon>Coleoptera</taxon>
        <taxon>Polyphaga</taxon>
        <taxon>Elateriformia</taxon>
        <taxon>Elateroidea</taxon>
        <taxon>Lampyridae</taxon>
        <taxon>Lampyrinae</taxon>
        <taxon>Pyrocoelia</taxon>
    </lineage>
</organism>
<dbReference type="PANTHER" id="PTHR12363:SF33">
    <property type="entry name" value="IMPORTIN-13"/>
    <property type="match status" value="1"/>
</dbReference>
<dbReference type="Proteomes" id="UP001329430">
    <property type="component" value="Chromosome 4"/>
</dbReference>
<dbReference type="SMART" id="SM00913">
    <property type="entry name" value="IBN_N"/>
    <property type="match status" value="1"/>
</dbReference>
<dbReference type="InterPro" id="IPR040709">
    <property type="entry name" value="Importin_rep_1"/>
</dbReference>
<dbReference type="InterPro" id="IPR016024">
    <property type="entry name" value="ARM-type_fold"/>
</dbReference>
<accession>A0AAN7VCQ2</accession>